<evidence type="ECO:0000313" key="4">
    <source>
        <dbReference type="EMBL" id="CAF4158606.1"/>
    </source>
</evidence>
<dbReference type="Proteomes" id="UP000682733">
    <property type="component" value="Unassembled WGS sequence"/>
</dbReference>
<name>A0A815ESB6_9BILA</name>
<dbReference type="Proteomes" id="UP000681722">
    <property type="component" value="Unassembled WGS sequence"/>
</dbReference>
<comment type="caution">
    <text evidence="1">The sequence shown here is derived from an EMBL/GenBank/DDBJ whole genome shotgun (WGS) entry which is preliminary data.</text>
</comment>
<dbReference type="EMBL" id="CAJNOQ010013185">
    <property type="protein sequence ID" value="CAF1316248.1"/>
    <property type="molecule type" value="Genomic_DNA"/>
</dbReference>
<dbReference type="EMBL" id="CAJOBA010044054">
    <property type="protein sequence ID" value="CAF4158606.1"/>
    <property type="molecule type" value="Genomic_DNA"/>
</dbReference>
<dbReference type="EMBL" id="CAJOBC010045255">
    <property type="protein sequence ID" value="CAF4158274.1"/>
    <property type="molecule type" value="Genomic_DNA"/>
</dbReference>
<evidence type="ECO:0000313" key="2">
    <source>
        <dbReference type="EMBL" id="CAF1347660.1"/>
    </source>
</evidence>
<dbReference type="SUPFAM" id="SSF56219">
    <property type="entry name" value="DNase I-like"/>
    <property type="match status" value="1"/>
</dbReference>
<proteinExistence type="predicted"/>
<gene>
    <name evidence="1" type="ORF">GPM918_LOCUS29246</name>
    <name evidence="2" type="ORF">OVA965_LOCUS30646</name>
    <name evidence="3" type="ORF">SRO942_LOCUS29812</name>
    <name evidence="4" type="ORF">TMI583_LOCUS31457</name>
</gene>
<dbReference type="InterPro" id="IPR036691">
    <property type="entry name" value="Endo/exonu/phosph_ase_sf"/>
</dbReference>
<accession>A0A815ESB6</accession>
<dbReference type="AlphaFoldDB" id="A0A815ESB6"/>
<dbReference type="OrthoDB" id="416437at2759"/>
<evidence type="ECO:0000313" key="1">
    <source>
        <dbReference type="EMBL" id="CAF1316248.1"/>
    </source>
</evidence>
<evidence type="ECO:0000313" key="5">
    <source>
        <dbReference type="Proteomes" id="UP000663829"/>
    </source>
</evidence>
<protein>
    <submittedName>
        <fullName evidence="1">Uncharacterized protein</fullName>
    </submittedName>
</protein>
<reference evidence="1" key="1">
    <citation type="submission" date="2021-02" db="EMBL/GenBank/DDBJ databases">
        <authorList>
            <person name="Nowell W R."/>
        </authorList>
    </citation>
    <scope>NUCLEOTIDE SEQUENCE</scope>
</reference>
<evidence type="ECO:0000313" key="3">
    <source>
        <dbReference type="EMBL" id="CAF4158274.1"/>
    </source>
</evidence>
<organism evidence="1 5">
    <name type="scientific">Didymodactylos carnosus</name>
    <dbReference type="NCBI Taxonomy" id="1234261"/>
    <lineage>
        <taxon>Eukaryota</taxon>
        <taxon>Metazoa</taxon>
        <taxon>Spiralia</taxon>
        <taxon>Gnathifera</taxon>
        <taxon>Rotifera</taxon>
        <taxon>Eurotatoria</taxon>
        <taxon>Bdelloidea</taxon>
        <taxon>Philodinida</taxon>
        <taxon>Philodinidae</taxon>
        <taxon>Didymodactylos</taxon>
    </lineage>
</organism>
<dbReference type="Proteomes" id="UP000663829">
    <property type="component" value="Unassembled WGS sequence"/>
</dbReference>
<dbReference type="EMBL" id="CAJNOK010022416">
    <property type="protein sequence ID" value="CAF1347660.1"/>
    <property type="molecule type" value="Genomic_DNA"/>
</dbReference>
<dbReference type="Gene3D" id="3.60.10.10">
    <property type="entry name" value="Endonuclease/exonuclease/phosphatase"/>
    <property type="match status" value="1"/>
</dbReference>
<keyword evidence="5" id="KW-1185">Reference proteome</keyword>
<dbReference type="Proteomes" id="UP000677228">
    <property type="component" value="Unassembled WGS sequence"/>
</dbReference>
<sequence>MKRFTPLSRLSSSNYFIGIELNGYTFIHRLREECFENAHPLRSLAHGGAGIYIKEGIPFEQVILMDVLNVECVFVHLPLIGLFIVTAYRPAKQSKTDFSNRMKEVRQIIDSSNKTVFLCDINENSLSDAESHIIDESFIGAKFTNLFHKVPTTNELSSIDRIYVNFGTEDVIERIIIPNYYSYHEGFGISIKNCVMLQTDSQIKSINSNVAEVPGMISDSLNITADKNSSSIMPTTLFDKCKFENPISDKKVSPKQNPHINVNEKRHSPYGKYGMTKYDATHWYTDDHIQNIIKYAINENQLLNENMFNSMLCTNRFVQTENRMSNDIE</sequence>